<protein>
    <recommendedName>
        <fullName evidence="3">Ankyrin repeat protein</fullName>
    </recommendedName>
</protein>
<dbReference type="Gene3D" id="1.25.40.20">
    <property type="entry name" value="Ankyrin repeat-containing domain"/>
    <property type="match status" value="1"/>
</dbReference>
<dbReference type="EMBL" id="UYJE01006445">
    <property type="protein sequence ID" value="VDI45993.1"/>
    <property type="molecule type" value="Genomic_DNA"/>
</dbReference>
<name>A0A8B6FCA7_MYTGA</name>
<comment type="caution">
    <text evidence="1">The sequence shown here is derived from an EMBL/GenBank/DDBJ whole genome shotgun (WGS) entry which is preliminary data.</text>
</comment>
<dbReference type="InterPro" id="IPR002110">
    <property type="entry name" value="Ankyrin_rpt"/>
</dbReference>
<organism evidence="1 2">
    <name type="scientific">Mytilus galloprovincialis</name>
    <name type="common">Mediterranean mussel</name>
    <dbReference type="NCBI Taxonomy" id="29158"/>
    <lineage>
        <taxon>Eukaryota</taxon>
        <taxon>Metazoa</taxon>
        <taxon>Spiralia</taxon>
        <taxon>Lophotrochozoa</taxon>
        <taxon>Mollusca</taxon>
        <taxon>Bivalvia</taxon>
        <taxon>Autobranchia</taxon>
        <taxon>Pteriomorphia</taxon>
        <taxon>Mytilida</taxon>
        <taxon>Mytiloidea</taxon>
        <taxon>Mytilidae</taxon>
        <taxon>Mytilinae</taxon>
        <taxon>Mytilus</taxon>
    </lineage>
</organism>
<dbReference type="SUPFAM" id="SSF48403">
    <property type="entry name" value="Ankyrin repeat"/>
    <property type="match status" value="2"/>
</dbReference>
<dbReference type="SMART" id="SM00248">
    <property type="entry name" value="ANK"/>
    <property type="match status" value="4"/>
</dbReference>
<evidence type="ECO:0008006" key="3">
    <source>
        <dbReference type="Google" id="ProtNLM"/>
    </source>
</evidence>
<dbReference type="Proteomes" id="UP000596742">
    <property type="component" value="Unassembled WGS sequence"/>
</dbReference>
<reference evidence="1" key="1">
    <citation type="submission" date="2018-11" db="EMBL/GenBank/DDBJ databases">
        <authorList>
            <person name="Alioto T."/>
            <person name="Alioto T."/>
        </authorList>
    </citation>
    <scope>NUCLEOTIDE SEQUENCE</scope>
</reference>
<evidence type="ECO:0000313" key="2">
    <source>
        <dbReference type="Proteomes" id="UP000596742"/>
    </source>
</evidence>
<dbReference type="AlphaFoldDB" id="A0A8B6FCA7"/>
<dbReference type="InterPro" id="IPR036770">
    <property type="entry name" value="Ankyrin_rpt-contain_sf"/>
</dbReference>
<gene>
    <name evidence="1" type="ORF">MGAL_10B027216</name>
</gene>
<sequence>MKKRLIHIAIDGSWYDVLKLLFKHDIDTLNYIDTFIGKGLIRWSNFVDSAAADDNNIFFSDDDYDEDEDDAEEEEDFFFGSVYRKSDEEKFLLLFLQRINSKFINFDNVMYHACHFGHSSPVLWLLKNKSSYQFDMRYIMNKVCFHGDLKLIRYLSKKYSADRFDYKSAMIKACRGHRTSTLPVCKWLWKNIDHSVFDMKIALNNASRFNNCRVIEWILADVGTFLDPETALHNACEHGSEYTVNVLLAKSTIKMFDIQSLISCACRNADDGCSITKLLLKRADKSTLDLNAVFSLACKCVNIDIVQLLIEIFAPSISETSHGNNIYSKNHVDINMLIDCILDMGSHESKKENETKSKLLMLILHKWIQEIEVQLLQMCVK</sequence>
<dbReference type="OrthoDB" id="6122197at2759"/>
<keyword evidence="2" id="KW-1185">Reference proteome</keyword>
<proteinExistence type="predicted"/>
<accession>A0A8B6FCA7</accession>
<evidence type="ECO:0000313" key="1">
    <source>
        <dbReference type="EMBL" id="VDI45993.1"/>
    </source>
</evidence>